<reference evidence="2" key="1">
    <citation type="journal article" date="2021" name="PeerJ">
        <title>Extensive microbial diversity within the chicken gut microbiome revealed by metagenomics and culture.</title>
        <authorList>
            <person name="Gilroy R."/>
            <person name="Ravi A."/>
            <person name="Getino M."/>
            <person name="Pursley I."/>
            <person name="Horton D.L."/>
            <person name="Alikhan N.F."/>
            <person name="Baker D."/>
            <person name="Gharbi K."/>
            <person name="Hall N."/>
            <person name="Watson M."/>
            <person name="Adriaenssens E.M."/>
            <person name="Foster-Nyarko E."/>
            <person name="Jarju S."/>
            <person name="Secka A."/>
            <person name="Antonio M."/>
            <person name="Oren A."/>
            <person name="Chaudhuri R.R."/>
            <person name="La Ragione R."/>
            <person name="Hildebrand F."/>
            <person name="Pallen M.J."/>
        </authorList>
    </citation>
    <scope>NUCLEOTIDE SEQUENCE</scope>
    <source>
        <strain evidence="2">ChiBcec16_6824</strain>
    </source>
</reference>
<organism evidence="2 3">
    <name type="scientific">Candidatus Flavonifractor merdigallinarum</name>
    <dbReference type="NCBI Taxonomy" id="2838589"/>
    <lineage>
        <taxon>Bacteria</taxon>
        <taxon>Bacillati</taxon>
        <taxon>Bacillota</taxon>
        <taxon>Clostridia</taxon>
        <taxon>Eubacteriales</taxon>
        <taxon>Oscillospiraceae</taxon>
        <taxon>Flavonifractor</taxon>
    </lineage>
</organism>
<feature type="transmembrane region" description="Helical" evidence="1">
    <location>
        <begin position="31"/>
        <end position="53"/>
    </location>
</feature>
<protein>
    <submittedName>
        <fullName evidence="2">Uncharacterized protein</fullName>
    </submittedName>
</protein>
<dbReference type="AlphaFoldDB" id="A0A9D2BZZ1"/>
<keyword evidence="1" id="KW-0812">Transmembrane</keyword>
<reference evidence="2" key="2">
    <citation type="submission" date="2021-04" db="EMBL/GenBank/DDBJ databases">
        <authorList>
            <person name="Gilroy R."/>
        </authorList>
    </citation>
    <scope>NUCLEOTIDE SEQUENCE</scope>
    <source>
        <strain evidence="2">ChiBcec16_6824</strain>
    </source>
</reference>
<evidence type="ECO:0000256" key="1">
    <source>
        <dbReference type="SAM" id="Phobius"/>
    </source>
</evidence>
<evidence type="ECO:0000313" key="2">
    <source>
        <dbReference type="EMBL" id="HIY21965.1"/>
    </source>
</evidence>
<comment type="caution">
    <text evidence="2">The sequence shown here is derived from an EMBL/GenBank/DDBJ whole genome shotgun (WGS) entry which is preliminary data.</text>
</comment>
<sequence length="68" mass="7456">ISYAEVAASIMTLQRSMLVSFGTMSTGNIHFMNAATGAAVCLLILILGLSMIIKSKRKEHETWQNQNL</sequence>
<keyword evidence="1" id="KW-0472">Membrane</keyword>
<name>A0A9D2BZZ1_9FIRM</name>
<evidence type="ECO:0000313" key="3">
    <source>
        <dbReference type="Proteomes" id="UP000823868"/>
    </source>
</evidence>
<dbReference type="EMBL" id="DXDX01000159">
    <property type="protein sequence ID" value="HIY21965.1"/>
    <property type="molecule type" value="Genomic_DNA"/>
</dbReference>
<keyword evidence="1" id="KW-1133">Transmembrane helix</keyword>
<accession>A0A9D2BZZ1</accession>
<feature type="non-terminal residue" evidence="2">
    <location>
        <position position="1"/>
    </location>
</feature>
<proteinExistence type="predicted"/>
<dbReference type="Proteomes" id="UP000823868">
    <property type="component" value="Unassembled WGS sequence"/>
</dbReference>
<gene>
    <name evidence="2" type="ORF">H9841_08710</name>
</gene>